<gene>
    <name evidence="2" type="ORF">D5S19_07560</name>
</gene>
<comment type="caution">
    <text evidence="2">The sequence shown here is derived from an EMBL/GenBank/DDBJ whole genome shotgun (WGS) entry which is preliminary data.</text>
</comment>
<evidence type="ECO:0000256" key="1">
    <source>
        <dbReference type="SAM" id="MobiDB-lite"/>
    </source>
</evidence>
<dbReference type="Proteomes" id="UP000285112">
    <property type="component" value="Unassembled WGS sequence"/>
</dbReference>
<protein>
    <submittedName>
        <fullName evidence="2">Uncharacterized protein</fullName>
    </submittedName>
</protein>
<keyword evidence="3" id="KW-1185">Reference proteome</keyword>
<dbReference type="AlphaFoldDB" id="A0A419I894"/>
<evidence type="ECO:0000313" key="3">
    <source>
        <dbReference type="Proteomes" id="UP000285112"/>
    </source>
</evidence>
<proteinExistence type="predicted"/>
<dbReference type="EMBL" id="QZFV01000065">
    <property type="protein sequence ID" value="RJQ88165.1"/>
    <property type="molecule type" value="Genomic_DNA"/>
</dbReference>
<feature type="region of interest" description="Disordered" evidence="1">
    <location>
        <begin position="1"/>
        <end position="23"/>
    </location>
</feature>
<name>A0A419I894_9PSEU</name>
<feature type="compositionally biased region" description="Basic and acidic residues" evidence="1">
    <location>
        <begin position="1"/>
        <end position="17"/>
    </location>
</feature>
<accession>A0A419I894</accession>
<sequence length="77" mass="8447">MRDQTGLPDRDGRRRAEPLTLGANTWAAGPDHAIGLQNKSTGAHVKDNKLDPPIKCEVGIDKSSRKRYQGPEPKCEP</sequence>
<reference evidence="2 3" key="1">
    <citation type="submission" date="2018-09" db="EMBL/GenBank/DDBJ databases">
        <title>YIM PH 21725 draft genome.</title>
        <authorList>
            <person name="Miao C."/>
        </authorList>
    </citation>
    <scope>NUCLEOTIDE SEQUENCE [LARGE SCALE GENOMIC DNA]</scope>
    <source>
        <strain evidence="3">YIM PH21725</strain>
    </source>
</reference>
<evidence type="ECO:0000313" key="2">
    <source>
        <dbReference type="EMBL" id="RJQ88165.1"/>
    </source>
</evidence>
<organism evidence="2 3">
    <name type="scientific">Amycolatopsis panacis</name>
    <dbReference type="NCBI Taxonomy" id="2340917"/>
    <lineage>
        <taxon>Bacteria</taxon>
        <taxon>Bacillati</taxon>
        <taxon>Actinomycetota</taxon>
        <taxon>Actinomycetes</taxon>
        <taxon>Pseudonocardiales</taxon>
        <taxon>Pseudonocardiaceae</taxon>
        <taxon>Amycolatopsis</taxon>
    </lineage>
</organism>